<comment type="caution">
    <text evidence="1">The sequence shown here is derived from an EMBL/GenBank/DDBJ whole genome shotgun (WGS) entry which is preliminary data.</text>
</comment>
<reference evidence="1 2" key="1">
    <citation type="submission" date="2018-01" db="EMBL/GenBank/DDBJ databases">
        <title>Genome characterization of the sugarcane-associated fungus Trichoderma ghanense CCMA-1212 and their application in lignocelulose bioconversion.</title>
        <authorList>
            <person name="Steindorff A.S."/>
            <person name="Mendes T.D."/>
            <person name="Vilela E.S.D."/>
            <person name="Rodrigues D.S."/>
            <person name="Formighieri E.F."/>
            <person name="Melo I.S."/>
            <person name="Favaro L.C.L."/>
        </authorList>
    </citation>
    <scope>NUCLEOTIDE SEQUENCE [LARGE SCALE GENOMIC DNA]</scope>
    <source>
        <strain evidence="1 2">CCMA-1212</strain>
    </source>
</reference>
<accession>A0ABY2GRH4</accession>
<dbReference type="EMBL" id="PPTA01000024">
    <property type="protein sequence ID" value="TFA98063.1"/>
    <property type="molecule type" value="Genomic_DNA"/>
</dbReference>
<name>A0ABY2GRH4_9HYPO</name>
<proteinExistence type="predicted"/>
<evidence type="ECO:0000313" key="2">
    <source>
        <dbReference type="Proteomes" id="UP001642720"/>
    </source>
</evidence>
<keyword evidence="2" id="KW-1185">Reference proteome</keyword>
<sequence length="66" mass="7481">MESSLFCCGLGFDISLIQLVSCSRETAQDKLQTELLLFSVLLQPLRTSRHTTWADITRTRTLQPPL</sequence>
<dbReference type="Proteomes" id="UP001642720">
    <property type="component" value="Unassembled WGS sequence"/>
</dbReference>
<dbReference type="GeneID" id="300581769"/>
<organism evidence="1 2">
    <name type="scientific">Trichoderma ghanense</name>
    <dbReference type="NCBI Taxonomy" id="65468"/>
    <lineage>
        <taxon>Eukaryota</taxon>
        <taxon>Fungi</taxon>
        <taxon>Dikarya</taxon>
        <taxon>Ascomycota</taxon>
        <taxon>Pezizomycotina</taxon>
        <taxon>Sordariomycetes</taxon>
        <taxon>Hypocreomycetidae</taxon>
        <taxon>Hypocreales</taxon>
        <taxon>Hypocreaceae</taxon>
        <taxon>Trichoderma</taxon>
    </lineage>
</organism>
<dbReference type="RefSeq" id="XP_073554265.1">
    <property type="nucleotide sequence ID" value="XM_073707319.1"/>
</dbReference>
<evidence type="ECO:0000313" key="1">
    <source>
        <dbReference type="EMBL" id="TFA98063.1"/>
    </source>
</evidence>
<protein>
    <submittedName>
        <fullName evidence="1">Uncharacterized protein</fullName>
    </submittedName>
</protein>
<gene>
    <name evidence="1" type="ORF">CCMA1212_010267</name>
</gene>